<organism evidence="2 3">
    <name type="scientific">[Myrmecia] bisecta</name>
    <dbReference type="NCBI Taxonomy" id="41462"/>
    <lineage>
        <taxon>Eukaryota</taxon>
        <taxon>Viridiplantae</taxon>
        <taxon>Chlorophyta</taxon>
        <taxon>core chlorophytes</taxon>
        <taxon>Trebouxiophyceae</taxon>
        <taxon>Trebouxiales</taxon>
        <taxon>Trebouxiaceae</taxon>
        <taxon>Myrmecia</taxon>
    </lineage>
</organism>
<dbReference type="InterPro" id="IPR014729">
    <property type="entry name" value="Rossmann-like_a/b/a_fold"/>
</dbReference>
<proteinExistence type="predicted"/>
<reference evidence="2 3" key="1">
    <citation type="journal article" date="2024" name="Nat. Commun.">
        <title>Phylogenomics reveals the evolutionary origins of lichenization in chlorophyte algae.</title>
        <authorList>
            <person name="Puginier C."/>
            <person name="Libourel C."/>
            <person name="Otte J."/>
            <person name="Skaloud P."/>
            <person name="Haon M."/>
            <person name="Grisel S."/>
            <person name="Petersen M."/>
            <person name="Berrin J.G."/>
            <person name="Delaux P.M."/>
            <person name="Dal Grande F."/>
            <person name="Keller J."/>
        </authorList>
    </citation>
    <scope>NUCLEOTIDE SEQUENCE [LARGE SCALE GENOMIC DNA]</scope>
    <source>
        <strain evidence="2 3">SAG 2043</strain>
    </source>
</reference>
<dbReference type="InterPro" id="IPR006015">
    <property type="entry name" value="Universal_stress_UspA"/>
</dbReference>
<accession>A0AAW1R4M3</accession>
<dbReference type="EMBL" id="JALJOR010000001">
    <property type="protein sequence ID" value="KAK9828475.1"/>
    <property type="molecule type" value="Genomic_DNA"/>
</dbReference>
<dbReference type="PANTHER" id="PTHR31964:SF113">
    <property type="entry name" value="USPA DOMAIN-CONTAINING PROTEIN"/>
    <property type="match status" value="1"/>
</dbReference>
<dbReference type="CDD" id="cd23659">
    <property type="entry name" value="USP_At3g01520-like"/>
    <property type="match status" value="3"/>
</dbReference>
<feature type="domain" description="UspA" evidence="1">
    <location>
        <begin position="20"/>
        <end position="161"/>
    </location>
</feature>
<dbReference type="Proteomes" id="UP001489004">
    <property type="component" value="Unassembled WGS sequence"/>
</dbReference>
<name>A0AAW1R4M3_9CHLO</name>
<protein>
    <recommendedName>
        <fullName evidence="1">UspA domain-containing protein</fullName>
    </recommendedName>
</protein>
<keyword evidence="3" id="KW-1185">Reference proteome</keyword>
<dbReference type="AlphaFoldDB" id="A0AAW1R4M3"/>
<sequence length="446" mass="47829">MAALAEVSGNTPTARTRTWIVPVDGSPVSERALVWTLETLFTEGDAVHLVHIIPEATVVVAPPFMVDLASAKQQEQQEVAQDWALLSERYEPHCQRAGASCKAHILHYRTDTNSLGDAIAKLAQKYGATAVIMAKHNKGRIKQAFLGSATSACLKHCAKPLVGSAYSADPPPTTAPTRAWVVPVDGSPACERALQWTLQTLFREGDAVHLVHVIPEVTVAPPFVIDPAHGKEPERQEVAHARALMSQRCNPRCRQAGAHCKLHIVPSQTYPASIGELIGRLADKYNAAAGRSNASNKTWLVPVDASPASERALLWTLKHLYTTGDTIHLVHVIPELDLETATPLAVYSAGGKDPAKVVAMARTLMSEGYEKHCKQAGASYKVHIVPHHIDTASIGEVIGGLAGKTSATAVIMAKHNKGRIKAALLGSATDACFKHCTKPLVLLRAD</sequence>
<evidence type="ECO:0000313" key="2">
    <source>
        <dbReference type="EMBL" id="KAK9828475.1"/>
    </source>
</evidence>
<dbReference type="PANTHER" id="PTHR31964">
    <property type="entry name" value="ADENINE NUCLEOTIDE ALPHA HYDROLASES-LIKE SUPERFAMILY PROTEIN"/>
    <property type="match status" value="1"/>
</dbReference>
<evidence type="ECO:0000259" key="1">
    <source>
        <dbReference type="Pfam" id="PF00582"/>
    </source>
</evidence>
<gene>
    <name evidence="2" type="ORF">WJX72_000177</name>
</gene>
<dbReference type="PRINTS" id="PR01438">
    <property type="entry name" value="UNVRSLSTRESS"/>
</dbReference>
<feature type="domain" description="UspA" evidence="1">
    <location>
        <begin position="181"/>
        <end position="250"/>
    </location>
</feature>
<evidence type="ECO:0000313" key="3">
    <source>
        <dbReference type="Proteomes" id="UP001489004"/>
    </source>
</evidence>
<dbReference type="Pfam" id="PF00582">
    <property type="entry name" value="Usp"/>
    <property type="match status" value="3"/>
</dbReference>
<feature type="domain" description="UspA" evidence="1">
    <location>
        <begin position="297"/>
        <end position="444"/>
    </location>
</feature>
<dbReference type="Gene3D" id="3.40.50.620">
    <property type="entry name" value="HUPs"/>
    <property type="match status" value="3"/>
</dbReference>
<comment type="caution">
    <text evidence="2">The sequence shown here is derived from an EMBL/GenBank/DDBJ whole genome shotgun (WGS) entry which is preliminary data.</text>
</comment>
<dbReference type="InterPro" id="IPR006016">
    <property type="entry name" value="UspA"/>
</dbReference>
<dbReference type="SUPFAM" id="SSF52402">
    <property type="entry name" value="Adenine nucleotide alpha hydrolases-like"/>
    <property type="match status" value="3"/>
</dbReference>